<evidence type="ECO:0000313" key="1">
    <source>
        <dbReference type="EMBL" id="POU65298.1"/>
    </source>
</evidence>
<dbReference type="RefSeq" id="WP_103778232.1">
    <property type="nucleotide sequence ID" value="NZ_PQLX01000004.1"/>
</dbReference>
<comment type="caution">
    <text evidence="1">The sequence shown here is derived from an EMBL/GenBank/DDBJ whole genome shotgun (WGS) entry which is preliminary data.</text>
</comment>
<accession>A0A2S4RXP0</accession>
<organism evidence="1 2">
    <name type="scientific">Citrobacter amalonaticus</name>
    <dbReference type="NCBI Taxonomy" id="35703"/>
    <lineage>
        <taxon>Bacteria</taxon>
        <taxon>Pseudomonadati</taxon>
        <taxon>Pseudomonadota</taxon>
        <taxon>Gammaproteobacteria</taxon>
        <taxon>Enterobacterales</taxon>
        <taxon>Enterobacteriaceae</taxon>
        <taxon>Citrobacter</taxon>
    </lineage>
</organism>
<gene>
    <name evidence="1" type="ORF">C3430_14030</name>
</gene>
<sequence>MDFHHFNLKLEEICCGNKKLFAFPKIYIDANNNLYYNSLDSVCLSESYITKKNYFYNNNEILIDILKIKKEFKVHDLYLEFDETSLSLIKVPIYFSVDEYHFNELISDVFTLTMIKKLCKQKNEEALLVSIINYLKLFDLNKSIFIMQYISFYNMVTQHQLSRIYIEYIRHLNKKNLFSTKNNEKLTQKAIFRYFSIKEIKLA</sequence>
<reference evidence="1 2" key="1">
    <citation type="submission" date="2018-01" db="EMBL/GenBank/DDBJ databases">
        <title>Complete genome sequences of 14 Citrobacter spp. isolated from plant in Canada.</title>
        <authorList>
            <person name="Bhandare S.G."/>
            <person name="Colavecchio A."/>
            <person name="Jeukens J."/>
            <person name="Emond-Rheault J.-G."/>
            <person name="Freschi L."/>
            <person name="Hamel J."/>
            <person name="Kukavica-Ibrulj I."/>
            <person name="Levesque R."/>
            <person name="Goodridge L."/>
        </authorList>
    </citation>
    <scope>NUCLEOTIDE SEQUENCE [LARGE SCALE GENOMIC DNA]</scope>
    <source>
        <strain evidence="1 2">S1285</strain>
    </source>
</reference>
<dbReference type="OrthoDB" id="9984195at2"/>
<evidence type="ECO:0000313" key="2">
    <source>
        <dbReference type="Proteomes" id="UP000237003"/>
    </source>
</evidence>
<dbReference type="AlphaFoldDB" id="A0A2S4RXP0"/>
<proteinExistence type="predicted"/>
<protein>
    <submittedName>
        <fullName evidence="1">Uncharacterized protein</fullName>
    </submittedName>
</protein>
<dbReference type="EMBL" id="PQLX01000004">
    <property type="protein sequence ID" value="POU65298.1"/>
    <property type="molecule type" value="Genomic_DNA"/>
</dbReference>
<name>A0A2S4RXP0_CITAM</name>
<dbReference type="Proteomes" id="UP000237003">
    <property type="component" value="Unassembled WGS sequence"/>
</dbReference>